<reference evidence="3" key="1">
    <citation type="journal article" date="2006" name="Science">
        <title>Ancient noncoding elements conserved in the human genome.</title>
        <authorList>
            <person name="Venkatesh B."/>
            <person name="Kirkness E.F."/>
            <person name="Loh Y.H."/>
            <person name="Halpern A.L."/>
            <person name="Lee A.P."/>
            <person name="Johnson J."/>
            <person name="Dandona N."/>
            <person name="Viswanathan L.D."/>
            <person name="Tay A."/>
            <person name="Venter J.C."/>
            <person name="Strausberg R.L."/>
            <person name="Brenner S."/>
        </authorList>
    </citation>
    <scope>NUCLEOTIDE SEQUENCE [LARGE SCALE GENOMIC DNA]</scope>
</reference>
<dbReference type="SUPFAM" id="SSF52799">
    <property type="entry name" value="(Phosphotyrosine protein) phosphatases II"/>
    <property type="match status" value="2"/>
</dbReference>
<dbReference type="Proteomes" id="UP000314986">
    <property type="component" value="Unassembled WGS sequence"/>
</dbReference>
<keyword evidence="3" id="KW-1185">Reference proteome</keyword>
<reference evidence="3" key="3">
    <citation type="journal article" date="2014" name="Nature">
        <title>Elephant shark genome provides unique insights into gnathostome evolution.</title>
        <authorList>
            <consortium name="International Elephant Shark Genome Sequencing Consortium"/>
            <person name="Venkatesh B."/>
            <person name="Lee A.P."/>
            <person name="Ravi V."/>
            <person name="Maurya A.K."/>
            <person name="Lian M.M."/>
            <person name="Swann J.B."/>
            <person name="Ohta Y."/>
            <person name="Flajnik M.F."/>
            <person name="Sutoh Y."/>
            <person name="Kasahara M."/>
            <person name="Hoon S."/>
            <person name="Gangu V."/>
            <person name="Roy S.W."/>
            <person name="Irimia M."/>
            <person name="Korzh V."/>
            <person name="Kondrychyn I."/>
            <person name="Lim Z.W."/>
            <person name="Tay B.H."/>
            <person name="Tohari S."/>
            <person name="Kong K.W."/>
            <person name="Ho S."/>
            <person name="Lorente-Galdos B."/>
            <person name="Quilez J."/>
            <person name="Marques-Bonet T."/>
            <person name="Raney B.J."/>
            <person name="Ingham P.W."/>
            <person name="Tay A."/>
            <person name="Hillier L.W."/>
            <person name="Minx P."/>
            <person name="Boehm T."/>
            <person name="Wilson R.K."/>
            <person name="Brenner S."/>
            <person name="Warren W.C."/>
        </authorList>
    </citation>
    <scope>NUCLEOTIDE SEQUENCE [LARGE SCALE GENOMIC DNA]</scope>
</reference>
<evidence type="ECO:0000313" key="3">
    <source>
        <dbReference type="Proteomes" id="UP000314986"/>
    </source>
</evidence>
<dbReference type="SMART" id="SM01301">
    <property type="entry name" value="PTPlike_phytase"/>
    <property type="match status" value="2"/>
</dbReference>
<name>A0A4W3HK07_CALMI</name>
<dbReference type="Ensembl" id="ENSCMIT00000015736.1">
    <property type="protein sequence ID" value="ENSCMIP00000015417.1"/>
    <property type="gene ID" value="ENSCMIG00000007515.1"/>
</dbReference>
<dbReference type="GeneTree" id="ENSGT00390000005448"/>
<proteinExistence type="predicted"/>
<dbReference type="Gene3D" id="3.90.190.10">
    <property type="entry name" value="Protein tyrosine phosphatase superfamily"/>
    <property type="match status" value="3"/>
</dbReference>
<reference evidence="2" key="4">
    <citation type="submission" date="2025-08" db="UniProtKB">
        <authorList>
            <consortium name="Ensembl"/>
        </authorList>
    </citation>
    <scope>IDENTIFICATION</scope>
</reference>
<dbReference type="Pfam" id="PF14566">
    <property type="entry name" value="PTPlike_phytase"/>
    <property type="match status" value="2"/>
</dbReference>
<gene>
    <name evidence="2" type="primary">LOC103182162</name>
</gene>
<accession>A0A4W3HK07</accession>
<dbReference type="InterPro" id="IPR050561">
    <property type="entry name" value="PTP"/>
</dbReference>
<dbReference type="AlphaFoldDB" id="A0A4W3HK07"/>
<evidence type="ECO:0000256" key="1">
    <source>
        <dbReference type="SAM" id="MobiDB-lite"/>
    </source>
</evidence>
<evidence type="ECO:0000313" key="2">
    <source>
        <dbReference type="Ensembl" id="ENSCMIP00000015417.1"/>
    </source>
</evidence>
<feature type="region of interest" description="Disordered" evidence="1">
    <location>
        <begin position="1"/>
        <end position="34"/>
    </location>
</feature>
<dbReference type="InterPro" id="IPR029021">
    <property type="entry name" value="Prot-tyrosine_phosphatase-like"/>
</dbReference>
<protein>
    <submittedName>
        <fullName evidence="2">Paladin-like</fullName>
    </submittedName>
</protein>
<dbReference type="PANTHER" id="PTHR23339">
    <property type="entry name" value="TYROSINE SPECIFIC PROTEIN PHOSPHATASE AND DUAL SPECIFICITY PROTEIN PHOSPHATASE"/>
    <property type="match status" value="1"/>
</dbReference>
<reference evidence="2" key="5">
    <citation type="submission" date="2025-09" db="UniProtKB">
        <authorList>
            <consortium name="Ensembl"/>
        </authorList>
    </citation>
    <scope>IDENTIFICATION</scope>
</reference>
<reference evidence="3" key="2">
    <citation type="journal article" date="2007" name="PLoS Biol.">
        <title>Survey sequencing and comparative analysis of the elephant shark (Callorhinchus milii) genome.</title>
        <authorList>
            <person name="Venkatesh B."/>
            <person name="Kirkness E.F."/>
            <person name="Loh Y.H."/>
            <person name="Halpern A.L."/>
            <person name="Lee A.P."/>
            <person name="Johnson J."/>
            <person name="Dandona N."/>
            <person name="Viswanathan L.D."/>
            <person name="Tay A."/>
            <person name="Venter J.C."/>
            <person name="Strausberg R.L."/>
            <person name="Brenner S."/>
        </authorList>
    </citation>
    <scope>NUCLEOTIDE SEQUENCE [LARGE SCALE GENOMIC DNA]</scope>
</reference>
<organism evidence="2 3">
    <name type="scientific">Callorhinchus milii</name>
    <name type="common">Ghost shark</name>
    <dbReference type="NCBI Taxonomy" id="7868"/>
    <lineage>
        <taxon>Eukaryota</taxon>
        <taxon>Metazoa</taxon>
        <taxon>Chordata</taxon>
        <taxon>Craniata</taxon>
        <taxon>Vertebrata</taxon>
        <taxon>Chondrichthyes</taxon>
        <taxon>Holocephali</taxon>
        <taxon>Chimaeriformes</taxon>
        <taxon>Callorhinchidae</taxon>
        <taxon>Callorhinchus</taxon>
    </lineage>
</organism>
<sequence>MGTTASASQQRVPTAAQPNSTIHKPSAAANQSEDISTTAGKAKSIITNNVSPVVITYNLKEEFQIHDDFLKAHYITGRINDKLPEHFLVQGKYFMVKDLNNTADVLLTLSNCGAPNFRQSQGDYPVYGMGQPTVNGFCQVLHTLKEAGYQEIICFNVREDPVLFLPQEDDFIPYTPRDRNHLQENLYYLYIEQFVDEPHVYKIQHEEDVHVSEEVYRPHAFTQTSFRYKRLALPIDGSPEEADFDTFISTVRESPSLTFRDSVKPPPALVFNCQSGVGRTNLGMTLGALIMAHRTAFPHSEKCFALQFQVNSIISMCSQMHDLKESISFYKNKLEGLGEMQRNQVQNPASATLQMTFSLWSIHFTVYSVKRFETLEDVKSAISNARIIIVINYTFACNLQVADDYLDLDEMSSQRQMKVSNFRKVSKMPVCGIAQPSTEGLAQLLSYLTDDKRKFTSVLCVNLREEAVLAADEQMYSLRDVANLQQETIIPAATVEQLEKIENAAKMDILTCKTTIEVWQEDKKEMKVFSSCLTLNDVYNQMALRYSQLYYQRIPVTDCAAPTEEVSLTLALSSTLTTDSNSAIVLNCHDGKERTTVAMVICVLITWHIKGFPEALEEELISVPDAKYTKGEFEAILQLVRILPNGNEMKKEVDRALDAVSDSMTPMMHHLRELIINIYRKSKSAKNQDDGARLHLRSLQYLERYFYLILFNAYLHLEKQGGWQRSFKVWITEVAAPAGVFEILDKLGFSEFEDPEDTPMCRMRYRWQQQHGQKIPCWGKLFSYTE</sequence>